<dbReference type="AlphaFoldDB" id="D3BUW7"/>
<dbReference type="OMA" id="GCTQKIM"/>
<dbReference type="PANTHER" id="PTHR13344:SF0">
    <property type="entry name" value="NADH DEHYDROGENASE [UBIQUINONE] 1 ALPHA SUBCOMPLEX SUBUNIT 8"/>
    <property type="match status" value="1"/>
</dbReference>
<dbReference type="GO" id="GO:0005739">
    <property type="term" value="C:mitochondrion"/>
    <property type="evidence" value="ECO:0007669"/>
    <property type="project" value="UniProtKB-SubCell"/>
</dbReference>
<keyword evidence="6" id="KW-0677">Repeat</keyword>
<keyword evidence="5" id="KW-0679">Respiratory chain</keyword>
<dbReference type="InterPro" id="IPR016680">
    <property type="entry name" value="NDUFA8"/>
</dbReference>
<dbReference type="GO" id="GO:0006120">
    <property type="term" value="P:mitochondrial electron transport, NADH to ubiquinone"/>
    <property type="evidence" value="ECO:0007669"/>
    <property type="project" value="InterPro"/>
</dbReference>
<proteinExistence type="inferred from homology"/>
<organism evidence="10 11">
    <name type="scientific">Heterostelium pallidum (strain ATCC 26659 / Pp 5 / PN500)</name>
    <name type="common">Cellular slime mold</name>
    <name type="synonym">Polysphondylium pallidum</name>
    <dbReference type="NCBI Taxonomy" id="670386"/>
    <lineage>
        <taxon>Eukaryota</taxon>
        <taxon>Amoebozoa</taxon>
        <taxon>Evosea</taxon>
        <taxon>Eumycetozoa</taxon>
        <taxon>Dictyostelia</taxon>
        <taxon>Acytosteliales</taxon>
        <taxon>Acytosteliaceae</taxon>
        <taxon>Heterostelium</taxon>
    </lineage>
</organism>
<dbReference type="InParanoid" id="D3BUW7"/>
<keyword evidence="7" id="KW-0249">Electron transport</keyword>
<comment type="caution">
    <text evidence="10">The sequence shown here is derived from an EMBL/GenBank/DDBJ whole genome shotgun (WGS) entry which is preliminary data.</text>
</comment>
<dbReference type="RefSeq" id="XP_020427039.1">
    <property type="nucleotide sequence ID" value="XM_020582685.1"/>
</dbReference>
<protein>
    <submittedName>
        <fullName evidence="10">Putative NADH dehydrogenase</fullName>
    </submittedName>
</protein>
<evidence type="ECO:0000256" key="8">
    <source>
        <dbReference type="ARBA" id="ARBA00023128"/>
    </source>
</evidence>
<gene>
    <name evidence="10" type="ORF">PPL_11939</name>
</gene>
<name>D3BUW7_HETP5</name>
<keyword evidence="4" id="KW-0813">Transport</keyword>
<evidence type="ECO:0000256" key="1">
    <source>
        <dbReference type="ARBA" id="ARBA00003195"/>
    </source>
</evidence>
<keyword evidence="9" id="KW-1015">Disulfide bond</keyword>
<dbReference type="FunCoup" id="D3BUW7">
    <property type="interactions" value="1"/>
</dbReference>
<dbReference type="EMBL" id="ADBJ01000060">
    <property type="protein sequence ID" value="EFA74905.1"/>
    <property type="molecule type" value="Genomic_DNA"/>
</dbReference>
<reference evidence="10 11" key="1">
    <citation type="journal article" date="2011" name="Genome Res.">
        <title>Phylogeny-wide analysis of social amoeba genomes highlights ancient origins for complex intercellular communication.</title>
        <authorList>
            <person name="Heidel A.J."/>
            <person name="Lawal H.M."/>
            <person name="Felder M."/>
            <person name="Schilde C."/>
            <person name="Helps N.R."/>
            <person name="Tunggal B."/>
            <person name="Rivero F."/>
            <person name="John U."/>
            <person name="Schleicher M."/>
            <person name="Eichinger L."/>
            <person name="Platzer M."/>
            <person name="Noegel A.A."/>
            <person name="Schaap P."/>
            <person name="Gloeckner G."/>
        </authorList>
    </citation>
    <scope>NUCLEOTIDE SEQUENCE [LARGE SCALE GENOMIC DNA]</scope>
    <source>
        <strain evidence="11">ATCC 26659 / Pp 5 / PN500</strain>
    </source>
</reference>
<evidence type="ECO:0000256" key="3">
    <source>
        <dbReference type="ARBA" id="ARBA00010705"/>
    </source>
</evidence>
<evidence type="ECO:0000256" key="2">
    <source>
        <dbReference type="ARBA" id="ARBA00004173"/>
    </source>
</evidence>
<sequence>MEQYTRAELLMSVDPIWSICERSMYAFEKCKIEKGDDPEVCLRYAIAVSGCTQKIMQELTKECKQELDKAVHCLEENNMRSVKCDKERVDLSQCFKLKSFEKFQ</sequence>
<keyword evidence="8" id="KW-0496">Mitochondrion</keyword>
<comment type="subcellular location">
    <subcellularLocation>
        <location evidence="2">Mitochondrion</location>
    </subcellularLocation>
</comment>
<evidence type="ECO:0000313" key="11">
    <source>
        <dbReference type="Proteomes" id="UP000001396"/>
    </source>
</evidence>
<evidence type="ECO:0000256" key="7">
    <source>
        <dbReference type="ARBA" id="ARBA00022982"/>
    </source>
</evidence>
<evidence type="ECO:0000256" key="5">
    <source>
        <dbReference type="ARBA" id="ARBA00022660"/>
    </source>
</evidence>
<keyword evidence="11" id="KW-1185">Reference proteome</keyword>
<comment type="similarity">
    <text evidence="3">Belongs to the complex I NDUFA8 subunit family.</text>
</comment>
<evidence type="ECO:0000256" key="4">
    <source>
        <dbReference type="ARBA" id="ARBA00022448"/>
    </source>
</evidence>
<dbReference type="Proteomes" id="UP000001396">
    <property type="component" value="Unassembled WGS sequence"/>
</dbReference>
<dbReference type="GeneID" id="31367407"/>
<evidence type="ECO:0000256" key="9">
    <source>
        <dbReference type="ARBA" id="ARBA00023157"/>
    </source>
</evidence>
<evidence type="ECO:0000256" key="6">
    <source>
        <dbReference type="ARBA" id="ARBA00022737"/>
    </source>
</evidence>
<comment type="function">
    <text evidence="1">Accessory subunit of the mitochondrial membrane respiratory chain NADH dehydrogenase (Complex I), that is believed not to be involved in catalysis. Complex I functions in the transfer of electrons from NADH to the respiratory chain. The immediate electron acceptor for the enzyme is believed to be ubiquinone.</text>
</comment>
<dbReference type="PANTHER" id="PTHR13344">
    <property type="entry name" value="NADH-UBIQUINONE OXIDOREDUCTASE"/>
    <property type="match status" value="1"/>
</dbReference>
<evidence type="ECO:0000313" key="10">
    <source>
        <dbReference type="EMBL" id="EFA74905.1"/>
    </source>
</evidence>
<accession>D3BUW7</accession>